<sequence length="266" mass="28435">MPTITTSLPHLASTIDHSLLHPTLTDTSILSGLHLAKSHSVAAACIKPYSIPLARTVLAGSPVRICSVIGFPHGNSTTPMKLAEAKDAMLSGAHEIDMVVNIGKVLGGDWEYVRNEIFVINRAVTSIPVDGFVDSKTGILKVIFENDYLGGEEIAKLCEVCTEVGVAYVKTSTGYGFVKQEGGAYGYKGATGRDLKLMRERCGAGVKIKAAGGVRTLDELLFVLSLGVERVGATATVEILEEARRRGVGEAMGEVKFEVPERFKED</sequence>
<dbReference type="CDD" id="cd00959">
    <property type="entry name" value="DeoC"/>
    <property type="match status" value="1"/>
</dbReference>
<dbReference type="EMBL" id="JAULSU010000003">
    <property type="protein sequence ID" value="KAK0624358.1"/>
    <property type="molecule type" value="Genomic_DNA"/>
</dbReference>
<comment type="caution">
    <text evidence="9">The sequence shown here is derived from an EMBL/GenBank/DDBJ whole genome shotgun (WGS) entry which is preliminary data.</text>
</comment>
<dbReference type="SMART" id="SM01133">
    <property type="entry name" value="DeoC"/>
    <property type="match status" value="1"/>
</dbReference>
<proteinExistence type="inferred from homology"/>
<dbReference type="InterPro" id="IPR013785">
    <property type="entry name" value="Aldolase_TIM"/>
</dbReference>
<dbReference type="HAMAP" id="MF_00114">
    <property type="entry name" value="DeoC_type1"/>
    <property type="match status" value="1"/>
</dbReference>
<name>A0AA39WZ78_9PEZI</name>
<dbReference type="PANTHER" id="PTHR10889:SF1">
    <property type="entry name" value="DEOXYRIBOSE-PHOSPHATE ALDOLASE"/>
    <property type="match status" value="1"/>
</dbReference>
<evidence type="ECO:0000256" key="6">
    <source>
        <dbReference type="ARBA" id="ARBA00032755"/>
    </source>
</evidence>
<dbReference type="GO" id="GO:0016052">
    <property type="term" value="P:carbohydrate catabolic process"/>
    <property type="evidence" value="ECO:0007669"/>
    <property type="project" value="TreeGrafter"/>
</dbReference>
<dbReference type="PANTHER" id="PTHR10889">
    <property type="entry name" value="DEOXYRIBOSE-PHOSPHATE ALDOLASE"/>
    <property type="match status" value="1"/>
</dbReference>
<feature type="active site" description="Schiff-base intermediate with acetaldehyde" evidence="8">
    <location>
        <position position="170"/>
    </location>
</feature>
<organism evidence="9 10">
    <name type="scientific">Immersiella caudata</name>
    <dbReference type="NCBI Taxonomy" id="314043"/>
    <lineage>
        <taxon>Eukaryota</taxon>
        <taxon>Fungi</taxon>
        <taxon>Dikarya</taxon>
        <taxon>Ascomycota</taxon>
        <taxon>Pezizomycotina</taxon>
        <taxon>Sordariomycetes</taxon>
        <taxon>Sordariomycetidae</taxon>
        <taxon>Sordariales</taxon>
        <taxon>Lasiosphaeriaceae</taxon>
        <taxon>Immersiella</taxon>
    </lineage>
</organism>
<dbReference type="SUPFAM" id="SSF51569">
    <property type="entry name" value="Aldolase"/>
    <property type="match status" value="1"/>
</dbReference>
<evidence type="ECO:0000256" key="7">
    <source>
        <dbReference type="ARBA" id="ARBA00048791"/>
    </source>
</evidence>
<comment type="similarity">
    <text evidence="1">Belongs to the DeoC/FbaB aldolase family. DeoC type 1 subfamily.</text>
</comment>
<dbReference type="AlphaFoldDB" id="A0AA39WZ78"/>
<evidence type="ECO:0000313" key="9">
    <source>
        <dbReference type="EMBL" id="KAK0624358.1"/>
    </source>
</evidence>
<evidence type="ECO:0000313" key="10">
    <source>
        <dbReference type="Proteomes" id="UP001175000"/>
    </source>
</evidence>
<dbReference type="InterPro" id="IPR002915">
    <property type="entry name" value="DeoC/FbaB/LacD_aldolase"/>
</dbReference>
<evidence type="ECO:0000256" key="2">
    <source>
        <dbReference type="ARBA" id="ARBA00012515"/>
    </source>
</evidence>
<evidence type="ECO:0000256" key="4">
    <source>
        <dbReference type="ARBA" id="ARBA00023239"/>
    </source>
</evidence>
<dbReference type="NCBIfam" id="TIGR00126">
    <property type="entry name" value="deoC"/>
    <property type="match status" value="1"/>
</dbReference>
<reference evidence="9" key="1">
    <citation type="submission" date="2023-06" db="EMBL/GenBank/DDBJ databases">
        <title>Genome-scale phylogeny and comparative genomics of the fungal order Sordariales.</title>
        <authorList>
            <consortium name="Lawrence Berkeley National Laboratory"/>
            <person name="Hensen N."/>
            <person name="Bonometti L."/>
            <person name="Westerberg I."/>
            <person name="Brannstrom I.O."/>
            <person name="Guillou S."/>
            <person name="Cros-Aarteil S."/>
            <person name="Calhoun S."/>
            <person name="Haridas S."/>
            <person name="Kuo A."/>
            <person name="Mondo S."/>
            <person name="Pangilinan J."/>
            <person name="Riley R."/>
            <person name="Labutti K."/>
            <person name="Andreopoulos B."/>
            <person name="Lipzen A."/>
            <person name="Chen C."/>
            <person name="Yanf M."/>
            <person name="Daum C."/>
            <person name="Ng V."/>
            <person name="Clum A."/>
            <person name="Steindorff A."/>
            <person name="Ohm R."/>
            <person name="Martin F."/>
            <person name="Silar P."/>
            <person name="Natvig D."/>
            <person name="Lalanne C."/>
            <person name="Gautier V."/>
            <person name="Ament-Velasquez S.L."/>
            <person name="Kruys A."/>
            <person name="Hutchinson M.I."/>
            <person name="Powell A.J."/>
            <person name="Barry K."/>
            <person name="Miller A.N."/>
            <person name="Grigoriev I.V."/>
            <person name="Debuchy R."/>
            <person name="Gladieux P."/>
            <person name="Thoren M.H."/>
            <person name="Johannesson H."/>
        </authorList>
    </citation>
    <scope>NUCLEOTIDE SEQUENCE</scope>
    <source>
        <strain evidence="9">CBS 606.72</strain>
    </source>
</reference>
<evidence type="ECO:0000256" key="3">
    <source>
        <dbReference type="ARBA" id="ARBA00022490"/>
    </source>
</evidence>
<dbReference type="EC" id="4.1.2.4" evidence="2"/>
<dbReference type="Gene3D" id="3.20.20.70">
    <property type="entry name" value="Aldolase class I"/>
    <property type="match status" value="1"/>
</dbReference>
<keyword evidence="4" id="KW-0456">Lyase</keyword>
<dbReference type="InterPro" id="IPR028581">
    <property type="entry name" value="DeoC_typeI"/>
</dbReference>
<dbReference type="GO" id="GO:0004139">
    <property type="term" value="F:deoxyribose-phosphate aldolase activity"/>
    <property type="evidence" value="ECO:0007669"/>
    <property type="project" value="UniProtKB-EC"/>
</dbReference>
<protein>
    <recommendedName>
        <fullName evidence="2">deoxyribose-phosphate aldolase</fullName>
        <ecNumber evidence="2">4.1.2.4</ecNumber>
    </recommendedName>
    <alternativeName>
        <fullName evidence="6">2-deoxy-D-ribose 5-phosphate aldolase</fullName>
    </alternativeName>
</protein>
<dbReference type="GO" id="GO:0005737">
    <property type="term" value="C:cytoplasm"/>
    <property type="evidence" value="ECO:0007669"/>
    <property type="project" value="InterPro"/>
</dbReference>
<evidence type="ECO:0000256" key="1">
    <source>
        <dbReference type="ARBA" id="ARBA00010936"/>
    </source>
</evidence>
<keyword evidence="5 8" id="KW-0704">Schiff base</keyword>
<dbReference type="PIRSF" id="PIRSF001357">
    <property type="entry name" value="DeoC"/>
    <property type="match status" value="1"/>
</dbReference>
<keyword evidence="3" id="KW-0963">Cytoplasm</keyword>
<feature type="active site" description="Proton donor/acceptor" evidence="8">
    <location>
        <position position="209"/>
    </location>
</feature>
<evidence type="ECO:0000256" key="8">
    <source>
        <dbReference type="PIRSR" id="PIRSR001357-50"/>
    </source>
</evidence>
<comment type="catalytic activity">
    <reaction evidence="7">
        <text>2-deoxy-D-ribose 5-phosphate = D-glyceraldehyde 3-phosphate + acetaldehyde</text>
        <dbReference type="Rhea" id="RHEA:12821"/>
        <dbReference type="ChEBI" id="CHEBI:15343"/>
        <dbReference type="ChEBI" id="CHEBI:59776"/>
        <dbReference type="ChEBI" id="CHEBI:62877"/>
        <dbReference type="EC" id="4.1.2.4"/>
    </reaction>
</comment>
<dbReference type="Proteomes" id="UP001175000">
    <property type="component" value="Unassembled WGS sequence"/>
</dbReference>
<gene>
    <name evidence="9" type="ORF">B0T14DRAFT_426562</name>
</gene>
<dbReference type="GO" id="GO:0009264">
    <property type="term" value="P:deoxyribonucleotide catabolic process"/>
    <property type="evidence" value="ECO:0007669"/>
    <property type="project" value="InterPro"/>
</dbReference>
<accession>A0AA39WZ78</accession>
<keyword evidence="10" id="KW-1185">Reference proteome</keyword>
<evidence type="ECO:0000256" key="5">
    <source>
        <dbReference type="ARBA" id="ARBA00023270"/>
    </source>
</evidence>
<dbReference type="InterPro" id="IPR011343">
    <property type="entry name" value="DeoC"/>
</dbReference>